<dbReference type="InterPro" id="IPR013783">
    <property type="entry name" value="Ig-like_fold"/>
</dbReference>
<dbReference type="InterPro" id="IPR003961">
    <property type="entry name" value="FN3_dom"/>
</dbReference>
<dbReference type="InterPro" id="IPR014044">
    <property type="entry name" value="CAP_dom"/>
</dbReference>
<keyword evidence="1" id="KW-0732">Signal</keyword>
<dbReference type="CDD" id="cd00063">
    <property type="entry name" value="FN3"/>
    <property type="match status" value="1"/>
</dbReference>
<dbReference type="EMBL" id="JACRSW010000008">
    <property type="protein sequence ID" value="MBC8556539.1"/>
    <property type="molecule type" value="Genomic_DNA"/>
</dbReference>
<dbReference type="PANTHER" id="PTHR31157">
    <property type="entry name" value="SCP DOMAIN-CONTAINING PROTEIN"/>
    <property type="match status" value="1"/>
</dbReference>
<dbReference type="InterPro" id="IPR035940">
    <property type="entry name" value="CAP_sf"/>
</dbReference>
<dbReference type="CDD" id="cd05379">
    <property type="entry name" value="CAP_bacterial"/>
    <property type="match status" value="1"/>
</dbReference>
<evidence type="ECO:0000313" key="4">
    <source>
        <dbReference type="Proteomes" id="UP000637513"/>
    </source>
</evidence>
<evidence type="ECO:0000259" key="2">
    <source>
        <dbReference type="Pfam" id="PF00188"/>
    </source>
</evidence>
<dbReference type="SUPFAM" id="SSF55797">
    <property type="entry name" value="PR-1-like"/>
    <property type="match status" value="1"/>
</dbReference>
<evidence type="ECO:0000313" key="3">
    <source>
        <dbReference type="EMBL" id="MBC8556539.1"/>
    </source>
</evidence>
<dbReference type="InterPro" id="IPR036116">
    <property type="entry name" value="FN3_sf"/>
</dbReference>
<dbReference type="PANTHER" id="PTHR31157:SF1">
    <property type="entry name" value="SCP DOMAIN-CONTAINING PROTEIN"/>
    <property type="match status" value="1"/>
</dbReference>
<sequence>MMENGKKYLRRIMLVAMAFLLCTVCSMETKSAKAASRPTVRVTKRTKKEATIKISKSKATGYQVYLSASKHGSYKLLMATRTQYYKITGLKANKTYYVKVRGYRTRGYRISRGKYSKAVKINIYKKAAKKSTKKTTTTTNTTTESLTEATTAALNSINTERQNRGLTALTSDAALCKAADTRAQELAQSFGHTRPDGREFQTVLEDASYDCEYATEDIYTGTTNLEEVLTKAMTDVNRAENIFSSEVKKIAVGYCYNEATATGYWAILITE</sequence>
<organism evidence="3 4">
    <name type="scientific">Jutongia hominis</name>
    <dbReference type="NCBI Taxonomy" id="2763664"/>
    <lineage>
        <taxon>Bacteria</taxon>
        <taxon>Bacillati</taxon>
        <taxon>Bacillota</taxon>
        <taxon>Clostridia</taxon>
        <taxon>Lachnospirales</taxon>
        <taxon>Lachnospiraceae</taxon>
        <taxon>Jutongia</taxon>
    </lineage>
</organism>
<keyword evidence="4" id="KW-1185">Reference proteome</keyword>
<protein>
    <recommendedName>
        <fullName evidence="2">SCP domain-containing protein</fullName>
    </recommendedName>
</protein>
<dbReference type="Proteomes" id="UP000637513">
    <property type="component" value="Unassembled WGS sequence"/>
</dbReference>
<proteinExistence type="predicted"/>
<dbReference type="Gene3D" id="3.40.33.10">
    <property type="entry name" value="CAP"/>
    <property type="match status" value="1"/>
</dbReference>
<feature type="chain" id="PRO_5046148861" description="SCP domain-containing protein" evidence="1">
    <location>
        <begin position="28"/>
        <end position="271"/>
    </location>
</feature>
<dbReference type="RefSeq" id="WP_249302750.1">
    <property type="nucleotide sequence ID" value="NZ_JACRSW010000008.1"/>
</dbReference>
<reference evidence="3 4" key="1">
    <citation type="submission" date="2020-08" db="EMBL/GenBank/DDBJ databases">
        <title>Genome public.</title>
        <authorList>
            <person name="Liu C."/>
            <person name="Sun Q."/>
        </authorList>
    </citation>
    <scope>NUCLEOTIDE SEQUENCE [LARGE SCALE GENOMIC DNA]</scope>
    <source>
        <strain evidence="3 4">BX3</strain>
    </source>
</reference>
<feature type="signal peptide" evidence="1">
    <location>
        <begin position="1"/>
        <end position="27"/>
    </location>
</feature>
<feature type="domain" description="SCP" evidence="2">
    <location>
        <begin position="154"/>
        <end position="264"/>
    </location>
</feature>
<accession>A0ABR7MSA8</accession>
<evidence type="ECO:0000256" key="1">
    <source>
        <dbReference type="SAM" id="SignalP"/>
    </source>
</evidence>
<dbReference type="Gene3D" id="2.60.40.10">
    <property type="entry name" value="Immunoglobulins"/>
    <property type="match status" value="1"/>
</dbReference>
<gene>
    <name evidence="3" type="ORF">H8700_02265</name>
</gene>
<dbReference type="SUPFAM" id="SSF49265">
    <property type="entry name" value="Fibronectin type III"/>
    <property type="match status" value="1"/>
</dbReference>
<comment type="caution">
    <text evidence="3">The sequence shown here is derived from an EMBL/GenBank/DDBJ whole genome shotgun (WGS) entry which is preliminary data.</text>
</comment>
<dbReference type="Pfam" id="PF00188">
    <property type="entry name" value="CAP"/>
    <property type="match status" value="1"/>
</dbReference>
<name>A0ABR7MSA8_9FIRM</name>